<dbReference type="AlphaFoldDB" id="A0AAV3XEA6"/>
<dbReference type="RefSeq" id="WP_226587487.1">
    <property type="nucleotide sequence ID" value="NZ_BLAY01000116.1"/>
</dbReference>
<reference evidence="1" key="1">
    <citation type="submission" date="2019-10" db="EMBL/GenBank/DDBJ databases">
        <title>Draft genome sequece of Microseira wollei NIES-4236.</title>
        <authorList>
            <person name="Yamaguchi H."/>
            <person name="Suzuki S."/>
            <person name="Kawachi M."/>
        </authorList>
    </citation>
    <scope>NUCLEOTIDE SEQUENCE</scope>
    <source>
        <strain evidence="1">NIES-4236</strain>
    </source>
</reference>
<sequence>MENQNHESKFEGTPEIESLNIADLELLYKKLEDEDAELYNGGRGIQYNNFSIMKDVTWSVRESLLGNIYGSLCPYAFSDCPALERCTNNEQSCRQLVYCENNRYRDDGCPDNMPCRSLKECQGNYGLQ</sequence>
<evidence type="ECO:0000313" key="2">
    <source>
        <dbReference type="Proteomes" id="UP001050975"/>
    </source>
</evidence>
<name>A0AAV3XEA6_9CYAN</name>
<keyword evidence="2" id="KW-1185">Reference proteome</keyword>
<gene>
    <name evidence="1" type="ORF">MiSe_60790</name>
</gene>
<comment type="caution">
    <text evidence="1">The sequence shown here is derived from an EMBL/GenBank/DDBJ whole genome shotgun (WGS) entry which is preliminary data.</text>
</comment>
<dbReference type="Proteomes" id="UP001050975">
    <property type="component" value="Unassembled WGS sequence"/>
</dbReference>
<accession>A0AAV3XEA6</accession>
<proteinExistence type="predicted"/>
<protein>
    <submittedName>
        <fullName evidence="1">Uncharacterized protein</fullName>
    </submittedName>
</protein>
<dbReference type="EMBL" id="BLAY01000116">
    <property type="protein sequence ID" value="GET41267.1"/>
    <property type="molecule type" value="Genomic_DNA"/>
</dbReference>
<evidence type="ECO:0000313" key="1">
    <source>
        <dbReference type="EMBL" id="GET41267.1"/>
    </source>
</evidence>
<organism evidence="1 2">
    <name type="scientific">Microseira wollei NIES-4236</name>
    <dbReference type="NCBI Taxonomy" id="2530354"/>
    <lineage>
        <taxon>Bacteria</taxon>
        <taxon>Bacillati</taxon>
        <taxon>Cyanobacteriota</taxon>
        <taxon>Cyanophyceae</taxon>
        <taxon>Oscillatoriophycideae</taxon>
        <taxon>Aerosakkonematales</taxon>
        <taxon>Aerosakkonemataceae</taxon>
        <taxon>Microseira</taxon>
    </lineage>
</organism>